<keyword evidence="6" id="KW-0812">Transmembrane</keyword>
<keyword evidence="15" id="KW-1185">Reference proteome</keyword>
<dbReference type="KEGG" id="pyg:AWM70_12395"/>
<dbReference type="InterPro" id="IPR005467">
    <property type="entry name" value="His_kinase_dom"/>
</dbReference>
<reference evidence="14 15" key="1">
    <citation type="submission" date="2016-01" db="EMBL/GenBank/DDBJ databases">
        <title>Complete Genome Sequence of Paenibacillus yonginensis DCY84, a novel Plant Growth-Promoting Bacteria with Elicitation of Induced Systemic Resistance.</title>
        <authorList>
            <person name="Kim Y.J."/>
            <person name="Yang D.C."/>
            <person name="Sukweenadhi J."/>
        </authorList>
    </citation>
    <scope>NUCLEOTIDE SEQUENCE [LARGE SCALE GENOMIC DNA]</scope>
    <source>
        <strain evidence="14 15">DCY84</strain>
    </source>
</reference>
<dbReference type="RefSeq" id="WP_068696810.1">
    <property type="nucleotide sequence ID" value="NZ_CP014167.1"/>
</dbReference>
<dbReference type="Gene3D" id="3.30.565.10">
    <property type="entry name" value="Histidine kinase-like ATPase, C-terminal domain"/>
    <property type="match status" value="1"/>
</dbReference>
<proteinExistence type="predicted"/>
<keyword evidence="4" id="KW-0597">Phosphoprotein</keyword>
<dbReference type="GO" id="GO:0000155">
    <property type="term" value="F:phosphorelay sensor kinase activity"/>
    <property type="evidence" value="ECO:0007669"/>
    <property type="project" value="InterPro"/>
</dbReference>
<dbReference type="SMART" id="SM00387">
    <property type="entry name" value="HATPase_c"/>
    <property type="match status" value="1"/>
</dbReference>
<comment type="catalytic activity">
    <reaction evidence="1">
        <text>ATP + protein L-histidine = ADP + protein N-phospho-L-histidine.</text>
        <dbReference type="EC" id="2.7.13.3"/>
    </reaction>
</comment>
<dbReference type="PROSITE" id="PS50109">
    <property type="entry name" value="HIS_KIN"/>
    <property type="match status" value="1"/>
</dbReference>
<dbReference type="EC" id="2.7.13.3" evidence="3"/>
<evidence type="ECO:0000256" key="4">
    <source>
        <dbReference type="ARBA" id="ARBA00022553"/>
    </source>
</evidence>
<dbReference type="SMART" id="SM00388">
    <property type="entry name" value="HisKA"/>
    <property type="match status" value="1"/>
</dbReference>
<organism evidence="14 15">
    <name type="scientific">Paenibacillus yonginensis</name>
    <dbReference type="NCBI Taxonomy" id="1462996"/>
    <lineage>
        <taxon>Bacteria</taxon>
        <taxon>Bacillati</taxon>
        <taxon>Bacillota</taxon>
        <taxon>Bacilli</taxon>
        <taxon>Bacillales</taxon>
        <taxon>Paenibacillaceae</taxon>
        <taxon>Paenibacillus</taxon>
    </lineage>
</organism>
<dbReference type="OrthoDB" id="9792991at2"/>
<dbReference type="PRINTS" id="PR00344">
    <property type="entry name" value="BCTRLSENSOR"/>
</dbReference>
<keyword evidence="7" id="KW-0547">Nucleotide-binding</keyword>
<dbReference type="SUPFAM" id="SSF47384">
    <property type="entry name" value="Homodimeric domain of signal transducing histidine kinase"/>
    <property type="match status" value="1"/>
</dbReference>
<dbReference type="GO" id="GO:0016036">
    <property type="term" value="P:cellular response to phosphate starvation"/>
    <property type="evidence" value="ECO:0007669"/>
    <property type="project" value="TreeGrafter"/>
</dbReference>
<evidence type="ECO:0000256" key="5">
    <source>
        <dbReference type="ARBA" id="ARBA00022679"/>
    </source>
</evidence>
<dbReference type="STRING" id="1462996.AWM70_12395"/>
<evidence type="ECO:0000256" key="2">
    <source>
        <dbReference type="ARBA" id="ARBA00004370"/>
    </source>
</evidence>
<dbReference type="GO" id="GO:0005524">
    <property type="term" value="F:ATP binding"/>
    <property type="evidence" value="ECO:0007669"/>
    <property type="project" value="UniProtKB-KW"/>
</dbReference>
<dbReference type="CDD" id="cd00082">
    <property type="entry name" value="HisKA"/>
    <property type="match status" value="1"/>
</dbReference>
<evidence type="ECO:0000256" key="8">
    <source>
        <dbReference type="ARBA" id="ARBA00022777"/>
    </source>
</evidence>
<protein>
    <recommendedName>
        <fullName evidence="3">histidine kinase</fullName>
        <ecNumber evidence="3">2.7.13.3</ecNumber>
    </recommendedName>
</protein>
<dbReference type="Pfam" id="PF00512">
    <property type="entry name" value="HisKA"/>
    <property type="match status" value="1"/>
</dbReference>
<keyword evidence="8 14" id="KW-0418">Kinase</keyword>
<dbReference type="GO" id="GO:0005886">
    <property type="term" value="C:plasma membrane"/>
    <property type="evidence" value="ECO:0007669"/>
    <property type="project" value="TreeGrafter"/>
</dbReference>
<dbReference type="GO" id="GO:0004721">
    <property type="term" value="F:phosphoprotein phosphatase activity"/>
    <property type="evidence" value="ECO:0007669"/>
    <property type="project" value="TreeGrafter"/>
</dbReference>
<dbReference type="InterPro" id="IPR036890">
    <property type="entry name" value="HATPase_C_sf"/>
</dbReference>
<evidence type="ECO:0000256" key="10">
    <source>
        <dbReference type="ARBA" id="ARBA00022989"/>
    </source>
</evidence>
<dbReference type="Proteomes" id="UP000092573">
    <property type="component" value="Chromosome"/>
</dbReference>
<dbReference type="InterPro" id="IPR003594">
    <property type="entry name" value="HATPase_dom"/>
</dbReference>
<keyword evidence="5" id="KW-0808">Transferase</keyword>
<name>A0A1B1N1M3_9BACL</name>
<evidence type="ECO:0000313" key="14">
    <source>
        <dbReference type="EMBL" id="ANS75306.1"/>
    </source>
</evidence>
<evidence type="ECO:0000256" key="7">
    <source>
        <dbReference type="ARBA" id="ARBA00022741"/>
    </source>
</evidence>
<dbReference type="PANTHER" id="PTHR45453:SF1">
    <property type="entry name" value="PHOSPHATE REGULON SENSOR PROTEIN PHOR"/>
    <property type="match status" value="1"/>
</dbReference>
<dbReference type="Pfam" id="PF02518">
    <property type="entry name" value="HATPase_c"/>
    <property type="match status" value="1"/>
</dbReference>
<keyword evidence="9" id="KW-0067">ATP-binding</keyword>
<dbReference type="EMBL" id="CP014167">
    <property type="protein sequence ID" value="ANS75306.1"/>
    <property type="molecule type" value="Genomic_DNA"/>
</dbReference>
<keyword evidence="12" id="KW-0472">Membrane</keyword>
<evidence type="ECO:0000256" key="6">
    <source>
        <dbReference type="ARBA" id="ARBA00022692"/>
    </source>
</evidence>
<dbReference type="SUPFAM" id="SSF55874">
    <property type="entry name" value="ATPase domain of HSP90 chaperone/DNA topoisomerase II/histidine kinase"/>
    <property type="match status" value="1"/>
</dbReference>
<dbReference type="InterPro" id="IPR036097">
    <property type="entry name" value="HisK_dim/P_sf"/>
</dbReference>
<dbReference type="InterPro" id="IPR003661">
    <property type="entry name" value="HisK_dim/P_dom"/>
</dbReference>
<gene>
    <name evidence="14" type="ORF">AWM70_12395</name>
</gene>
<keyword evidence="11" id="KW-0902">Two-component regulatory system</keyword>
<comment type="subcellular location">
    <subcellularLocation>
        <location evidence="2">Membrane</location>
    </subcellularLocation>
</comment>
<evidence type="ECO:0000313" key="15">
    <source>
        <dbReference type="Proteomes" id="UP000092573"/>
    </source>
</evidence>
<dbReference type="AlphaFoldDB" id="A0A1B1N1M3"/>
<sequence length="316" mass="35771">MVIALIILAVLVVVLAVIAAVQFYAYKARNANLKRIGDQLKNIIADGTNEKLLVFTSDQALIPVLIEINQLLEHNQQRAAGFMKMEQSMRKMVSNISHDLKTPLTVVLGYLETLQLHPDISEEERKALHSKVYAKANEVLELIHKFFDLARLESGDKRIPLSPVDMNEISRKNILAFYDTLTVKGFEVCIEIPDKPLLVWGNEEALERVLNNLISNAIQHGGEGKTLGLTLRADDAFVYMEVWDRGKGIGELHQDRVFERMYTLEDSRNKSFQGSGLGLTITKRLVEAQEGTIRIYSKPYEQTTFTVQLKRVSFSK</sequence>
<keyword evidence="10" id="KW-1133">Transmembrane helix</keyword>
<evidence type="ECO:0000256" key="9">
    <source>
        <dbReference type="ARBA" id="ARBA00022840"/>
    </source>
</evidence>
<feature type="domain" description="Histidine kinase" evidence="13">
    <location>
        <begin position="95"/>
        <end position="313"/>
    </location>
</feature>
<evidence type="ECO:0000256" key="12">
    <source>
        <dbReference type="ARBA" id="ARBA00023136"/>
    </source>
</evidence>
<dbReference type="InterPro" id="IPR004358">
    <property type="entry name" value="Sig_transdc_His_kin-like_C"/>
</dbReference>
<dbReference type="PANTHER" id="PTHR45453">
    <property type="entry name" value="PHOSPHATE REGULON SENSOR PROTEIN PHOR"/>
    <property type="match status" value="1"/>
</dbReference>
<evidence type="ECO:0000259" key="13">
    <source>
        <dbReference type="PROSITE" id="PS50109"/>
    </source>
</evidence>
<evidence type="ECO:0000256" key="11">
    <source>
        <dbReference type="ARBA" id="ARBA00023012"/>
    </source>
</evidence>
<dbReference type="Gene3D" id="1.10.287.130">
    <property type="match status" value="1"/>
</dbReference>
<dbReference type="InterPro" id="IPR050351">
    <property type="entry name" value="BphY/WalK/GraS-like"/>
</dbReference>
<dbReference type="FunFam" id="3.30.565.10:FF:000013">
    <property type="entry name" value="Two-component sensor histidine kinase"/>
    <property type="match status" value="1"/>
</dbReference>
<evidence type="ECO:0000256" key="1">
    <source>
        <dbReference type="ARBA" id="ARBA00000085"/>
    </source>
</evidence>
<evidence type="ECO:0000256" key="3">
    <source>
        <dbReference type="ARBA" id="ARBA00012438"/>
    </source>
</evidence>
<accession>A0A1B1N1M3</accession>